<protein>
    <submittedName>
        <fullName evidence="2">ABC transporter permease</fullName>
    </submittedName>
</protein>
<evidence type="ECO:0000256" key="1">
    <source>
        <dbReference type="SAM" id="Phobius"/>
    </source>
</evidence>
<sequence>MKFLRKYIVLIRLTFSLLSRSNNWLLMTSGVPVVFILTVLFIGNFENQPHLLMNILIGSLVIGMWVSNVILSSSELKKELRLGNIQNLFLSNTSLLSIMFIRGITYSSLGTVTFFAMFIFINLNYDIQISKISIVSMFLCIIFSVINLAVVGTMLAGLSVLVKDFSVFSTLFTRIIFILSGAIIPVSFLPGPIEYFSYILSPMWIVKFFQGIASGSITANQAWVYILIIIFISLIYTYIANIVYKKIETLYMNNQLNEV</sequence>
<feature type="transmembrane region" description="Helical" evidence="1">
    <location>
        <begin position="167"/>
        <end position="188"/>
    </location>
</feature>
<organism evidence="2 3">
    <name type="scientific">Shouchella lehensis</name>
    <dbReference type="NCBI Taxonomy" id="300825"/>
    <lineage>
        <taxon>Bacteria</taxon>
        <taxon>Bacillati</taxon>
        <taxon>Bacillota</taxon>
        <taxon>Bacilli</taxon>
        <taxon>Bacillales</taxon>
        <taxon>Bacillaceae</taxon>
        <taxon>Shouchella</taxon>
    </lineage>
</organism>
<comment type="caution">
    <text evidence="2">The sequence shown here is derived from an EMBL/GenBank/DDBJ whole genome shotgun (WGS) entry which is preliminary data.</text>
</comment>
<proteinExistence type="predicted"/>
<dbReference type="PANTHER" id="PTHR43229">
    <property type="entry name" value="NODULATION PROTEIN J"/>
    <property type="match status" value="1"/>
</dbReference>
<feature type="transmembrane region" description="Helical" evidence="1">
    <location>
        <begin position="107"/>
        <end position="125"/>
    </location>
</feature>
<feature type="transmembrane region" description="Helical" evidence="1">
    <location>
        <begin position="195"/>
        <end position="217"/>
    </location>
</feature>
<feature type="transmembrane region" description="Helical" evidence="1">
    <location>
        <begin position="137"/>
        <end position="161"/>
    </location>
</feature>
<reference evidence="2 3" key="1">
    <citation type="submission" date="2019-03" db="EMBL/GenBank/DDBJ databases">
        <authorList>
            <person name="Liu G."/>
        </authorList>
    </citation>
    <scope>NUCLEOTIDE SEQUENCE [LARGE SCALE GENOMIC DNA]</scope>
    <source>
        <strain evidence="2 3">DSM 19099</strain>
    </source>
</reference>
<dbReference type="Proteomes" id="UP000298210">
    <property type="component" value="Unassembled WGS sequence"/>
</dbReference>
<dbReference type="PANTHER" id="PTHR43229:SF2">
    <property type="entry name" value="NODULATION PROTEIN J"/>
    <property type="match status" value="1"/>
</dbReference>
<accession>A0A4Y7WMG7</accession>
<dbReference type="AlphaFoldDB" id="A0A4Y7WMG7"/>
<evidence type="ECO:0000313" key="2">
    <source>
        <dbReference type="EMBL" id="TES49484.1"/>
    </source>
</evidence>
<feature type="transmembrane region" description="Helical" evidence="1">
    <location>
        <begin position="223"/>
        <end position="244"/>
    </location>
</feature>
<keyword evidence="1" id="KW-1133">Transmembrane helix</keyword>
<evidence type="ECO:0000313" key="3">
    <source>
        <dbReference type="Proteomes" id="UP000298210"/>
    </source>
</evidence>
<gene>
    <name evidence="2" type="ORF">E2L03_08425</name>
</gene>
<feature type="transmembrane region" description="Helical" evidence="1">
    <location>
        <begin position="21"/>
        <end position="45"/>
    </location>
</feature>
<dbReference type="InterPro" id="IPR051784">
    <property type="entry name" value="Nod_factor_ABC_transporter"/>
</dbReference>
<keyword evidence="1" id="KW-0472">Membrane</keyword>
<keyword evidence="1" id="KW-0812">Transmembrane</keyword>
<feature type="transmembrane region" description="Helical" evidence="1">
    <location>
        <begin position="51"/>
        <end position="71"/>
    </location>
</feature>
<name>A0A4Y7WMG7_9BACI</name>
<dbReference type="EMBL" id="SNUX01000002">
    <property type="protein sequence ID" value="TES49484.1"/>
    <property type="molecule type" value="Genomic_DNA"/>
</dbReference>